<dbReference type="Proteomes" id="UP000595332">
    <property type="component" value="Chromosome"/>
</dbReference>
<dbReference type="Pfam" id="PF00196">
    <property type="entry name" value="GerE"/>
    <property type="match status" value="1"/>
</dbReference>
<dbReference type="KEGG" id="njp:NEJAP_3513"/>
<dbReference type="SMART" id="SM00448">
    <property type="entry name" value="REC"/>
    <property type="match status" value="1"/>
</dbReference>
<sequence>MSNQAKQIIFVVDDDADVRDSLKWLLESVDLNVTVFETAQRFLDGCPENAQGCILMDVRMPGMSGLSAQNQLAERRIYMPLIMISGHADVDMAVSAMTQGALTFLQKPFSDQALIDIVQQALLQDSARCHQAELISDVRVCYANLTKRERQVFEGVVAGLANQEVADHLGINRKTVEGHRANMMTKMRAGSLSELIQMSVALGLVKSYGQH</sequence>
<dbReference type="InterPro" id="IPR036388">
    <property type="entry name" value="WH-like_DNA-bd_sf"/>
</dbReference>
<dbReference type="FunFam" id="3.40.50.2300:FF:000018">
    <property type="entry name" value="DNA-binding transcriptional regulator NtrC"/>
    <property type="match status" value="1"/>
</dbReference>
<keyword evidence="3" id="KW-0805">Transcription regulation</keyword>
<dbReference type="RefSeq" id="WP_201348519.1">
    <property type="nucleotide sequence ID" value="NZ_AP014546.1"/>
</dbReference>
<keyword evidence="4" id="KW-0238">DNA-binding</keyword>
<keyword evidence="1 6" id="KW-0597">Phosphoprotein</keyword>
<gene>
    <name evidence="9" type="primary">fixJ</name>
    <name evidence="9" type="ORF">NEJAP_3513</name>
</gene>
<evidence type="ECO:0000256" key="1">
    <source>
        <dbReference type="ARBA" id="ARBA00022553"/>
    </source>
</evidence>
<evidence type="ECO:0000256" key="4">
    <source>
        <dbReference type="ARBA" id="ARBA00023125"/>
    </source>
</evidence>
<dbReference type="PROSITE" id="PS50110">
    <property type="entry name" value="RESPONSE_REGULATORY"/>
    <property type="match status" value="1"/>
</dbReference>
<dbReference type="PRINTS" id="PR00038">
    <property type="entry name" value="HTHLUXR"/>
</dbReference>
<dbReference type="Gene3D" id="1.10.10.10">
    <property type="entry name" value="Winged helix-like DNA-binding domain superfamily/Winged helix DNA-binding domain"/>
    <property type="match status" value="1"/>
</dbReference>
<evidence type="ECO:0000259" key="8">
    <source>
        <dbReference type="PROSITE" id="PS50110"/>
    </source>
</evidence>
<dbReference type="PROSITE" id="PS50043">
    <property type="entry name" value="HTH_LUXR_2"/>
    <property type="match status" value="1"/>
</dbReference>
<dbReference type="PANTHER" id="PTHR44688:SF16">
    <property type="entry name" value="DNA-BINDING TRANSCRIPTIONAL ACTIVATOR DEVR_DOSR"/>
    <property type="match status" value="1"/>
</dbReference>
<evidence type="ECO:0000259" key="7">
    <source>
        <dbReference type="PROSITE" id="PS50043"/>
    </source>
</evidence>
<evidence type="ECO:0000256" key="2">
    <source>
        <dbReference type="ARBA" id="ARBA00023012"/>
    </source>
</evidence>
<evidence type="ECO:0000313" key="9">
    <source>
        <dbReference type="EMBL" id="BBB31451.1"/>
    </source>
</evidence>
<keyword evidence="2" id="KW-0902">Two-component regulatory system</keyword>
<keyword evidence="5" id="KW-0804">Transcription</keyword>
<evidence type="ECO:0000313" key="10">
    <source>
        <dbReference type="Proteomes" id="UP000595332"/>
    </source>
</evidence>
<organism evidence="9 10">
    <name type="scientific">Neptunomonas japonica JAMM 1380</name>
    <dbReference type="NCBI Taxonomy" id="1441457"/>
    <lineage>
        <taxon>Bacteria</taxon>
        <taxon>Pseudomonadati</taxon>
        <taxon>Pseudomonadota</taxon>
        <taxon>Gammaproteobacteria</taxon>
        <taxon>Oceanospirillales</taxon>
        <taxon>Oceanospirillaceae</taxon>
        <taxon>Neptunomonas</taxon>
    </lineage>
</organism>
<dbReference type="EMBL" id="AP014546">
    <property type="protein sequence ID" value="BBB31451.1"/>
    <property type="molecule type" value="Genomic_DNA"/>
</dbReference>
<dbReference type="Pfam" id="PF00072">
    <property type="entry name" value="Response_reg"/>
    <property type="match status" value="1"/>
</dbReference>
<name>A0A7R6PNK8_9GAMM</name>
<dbReference type="GO" id="GO:0003677">
    <property type="term" value="F:DNA binding"/>
    <property type="evidence" value="ECO:0007669"/>
    <property type="project" value="UniProtKB-KW"/>
</dbReference>
<evidence type="ECO:0000256" key="5">
    <source>
        <dbReference type="ARBA" id="ARBA00023163"/>
    </source>
</evidence>
<dbReference type="AlphaFoldDB" id="A0A7R6PNK8"/>
<dbReference type="PROSITE" id="PS00622">
    <property type="entry name" value="HTH_LUXR_1"/>
    <property type="match status" value="1"/>
</dbReference>
<dbReference type="InterPro" id="IPR001789">
    <property type="entry name" value="Sig_transdc_resp-reg_receiver"/>
</dbReference>
<accession>A0A7R6PNK8</accession>
<dbReference type="PANTHER" id="PTHR44688">
    <property type="entry name" value="DNA-BINDING TRANSCRIPTIONAL ACTIVATOR DEVR_DOSR"/>
    <property type="match status" value="1"/>
</dbReference>
<feature type="domain" description="Response regulatory" evidence="8">
    <location>
        <begin position="8"/>
        <end position="122"/>
    </location>
</feature>
<dbReference type="SUPFAM" id="SSF52172">
    <property type="entry name" value="CheY-like"/>
    <property type="match status" value="1"/>
</dbReference>
<dbReference type="InterPro" id="IPR016032">
    <property type="entry name" value="Sig_transdc_resp-reg_C-effctor"/>
</dbReference>
<reference evidence="9 10" key="1">
    <citation type="journal article" date="2008" name="Int. J. Syst. Evol. Microbiol.">
        <title>Neptunomonas japonica sp. nov., an Osedax japonicus symbiont-like bacterium isolated from sediment adjacent to sperm whale carcasses off Kagoshima, Japan.</title>
        <authorList>
            <person name="Miyazaki M."/>
            <person name="Nogi Y."/>
            <person name="Fujiwara Y."/>
            <person name="Kawato M."/>
            <person name="Kubokawa K."/>
            <person name="Horikoshi K."/>
        </authorList>
    </citation>
    <scope>NUCLEOTIDE SEQUENCE [LARGE SCALE GENOMIC DNA]</scope>
    <source>
        <strain evidence="9 10">JAMM 1380</strain>
    </source>
</reference>
<evidence type="ECO:0000256" key="6">
    <source>
        <dbReference type="PROSITE-ProRule" id="PRU00169"/>
    </source>
</evidence>
<dbReference type="SUPFAM" id="SSF46894">
    <property type="entry name" value="C-terminal effector domain of the bipartite response regulators"/>
    <property type="match status" value="1"/>
</dbReference>
<keyword evidence="10" id="KW-1185">Reference proteome</keyword>
<proteinExistence type="predicted"/>
<dbReference type="GO" id="GO:0006355">
    <property type="term" value="P:regulation of DNA-templated transcription"/>
    <property type="evidence" value="ECO:0007669"/>
    <property type="project" value="InterPro"/>
</dbReference>
<dbReference type="CDD" id="cd06170">
    <property type="entry name" value="LuxR_C_like"/>
    <property type="match status" value="1"/>
</dbReference>
<dbReference type="GO" id="GO:0000160">
    <property type="term" value="P:phosphorelay signal transduction system"/>
    <property type="evidence" value="ECO:0007669"/>
    <property type="project" value="UniProtKB-KW"/>
</dbReference>
<dbReference type="SMART" id="SM00421">
    <property type="entry name" value="HTH_LUXR"/>
    <property type="match status" value="1"/>
</dbReference>
<feature type="modified residue" description="4-aspartylphosphate" evidence="6">
    <location>
        <position position="57"/>
    </location>
</feature>
<feature type="domain" description="HTH luxR-type" evidence="7">
    <location>
        <begin position="138"/>
        <end position="203"/>
    </location>
</feature>
<protein>
    <submittedName>
        <fullName evidence="9">Two-component system, LuxR family, response regulator FixJ</fullName>
    </submittedName>
</protein>
<dbReference type="InterPro" id="IPR011006">
    <property type="entry name" value="CheY-like_superfamily"/>
</dbReference>
<dbReference type="InterPro" id="IPR000792">
    <property type="entry name" value="Tscrpt_reg_LuxR_C"/>
</dbReference>
<dbReference type="Gene3D" id="3.40.50.2300">
    <property type="match status" value="1"/>
</dbReference>
<evidence type="ECO:0000256" key="3">
    <source>
        <dbReference type="ARBA" id="ARBA00023015"/>
    </source>
</evidence>